<keyword evidence="4" id="KW-1185">Reference proteome</keyword>
<dbReference type="Pfam" id="PF03364">
    <property type="entry name" value="Polyketide_cyc"/>
    <property type="match status" value="1"/>
</dbReference>
<reference evidence="3 4" key="1">
    <citation type="submission" date="2018-05" db="EMBL/GenBank/DDBJ databases">
        <title>Marinifilum breve JC075T sp. nov., a marine bacterium isolated from Yongle Blue Hole in the South China Sea.</title>
        <authorList>
            <person name="Fu T."/>
        </authorList>
    </citation>
    <scope>NUCLEOTIDE SEQUENCE [LARGE SCALE GENOMIC DNA]</scope>
    <source>
        <strain evidence="3 4">JC075</strain>
    </source>
</reference>
<dbReference type="Gene3D" id="3.30.530.20">
    <property type="match status" value="1"/>
</dbReference>
<evidence type="ECO:0000313" key="3">
    <source>
        <dbReference type="EMBL" id="PXY01608.1"/>
    </source>
</evidence>
<dbReference type="InterPro" id="IPR005031">
    <property type="entry name" value="COQ10_START"/>
</dbReference>
<dbReference type="OrthoDB" id="9793552at2"/>
<name>A0A2V3ZYW5_9BACT</name>
<dbReference type="AlphaFoldDB" id="A0A2V3ZYW5"/>
<feature type="domain" description="Coenzyme Q-binding protein COQ10 START" evidence="2">
    <location>
        <begin position="13"/>
        <end position="129"/>
    </location>
</feature>
<dbReference type="CDD" id="cd07820">
    <property type="entry name" value="SRPBCC_3"/>
    <property type="match status" value="1"/>
</dbReference>
<dbReference type="InterPro" id="IPR023393">
    <property type="entry name" value="START-like_dom_sf"/>
</dbReference>
<accession>A0A2V3ZYW5</accession>
<sequence>MSFYQFYKEQILHASIDDVWEFISSPINLKEITPKYMGFDIISDLMDKKMYPGMIISYKVSPVLGIKTTWVTEITQVRDKSYFVDEQRVGPYSIWHHQHIIEPLSNGVIMKDIISYQPPFGFLGAIANRLFIKSKLNEIFEYRRKVLELRFNASKMKVKIAPTL</sequence>
<dbReference type="EMBL" id="QFLI01000003">
    <property type="protein sequence ID" value="PXY01608.1"/>
    <property type="molecule type" value="Genomic_DNA"/>
</dbReference>
<dbReference type="Proteomes" id="UP000248079">
    <property type="component" value="Unassembled WGS sequence"/>
</dbReference>
<evidence type="ECO:0000259" key="2">
    <source>
        <dbReference type="Pfam" id="PF03364"/>
    </source>
</evidence>
<dbReference type="RefSeq" id="WP_110360417.1">
    <property type="nucleotide sequence ID" value="NZ_QFLI01000003.1"/>
</dbReference>
<evidence type="ECO:0000256" key="1">
    <source>
        <dbReference type="ARBA" id="ARBA00008918"/>
    </source>
</evidence>
<protein>
    <recommendedName>
        <fullName evidence="2">Coenzyme Q-binding protein COQ10 START domain-containing protein</fullName>
    </recommendedName>
</protein>
<comment type="caution">
    <text evidence="3">The sequence shown here is derived from an EMBL/GenBank/DDBJ whole genome shotgun (WGS) entry which is preliminary data.</text>
</comment>
<proteinExistence type="inferred from homology"/>
<comment type="similarity">
    <text evidence="1">Belongs to the ribosome association toxin RatA family.</text>
</comment>
<dbReference type="SUPFAM" id="SSF55961">
    <property type="entry name" value="Bet v1-like"/>
    <property type="match status" value="1"/>
</dbReference>
<gene>
    <name evidence="3" type="ORF">DF185_09050</name>
</gene>
<organism evidence="3 4">
    <name type="scientific">Marinifilum breve</name>
    <dbReference type="NCBI Taxonomy" id="2184082"/>
    <lineage>
        <taxon>Bacteria</taxon>
        <taxon>Pseudomonadati</taxon>
        <taxon>Bacteroidota</taxon>
        <taxon>Bacteroidia</taxon>
        <taxon>Marinilabiliales</taxon>
        <taxon>Marinifilaceae</taxon>
    </lineage>
</organism>
<evidence type="ECO:0000313" key="4">
    <source>
        <dbReference type="Proteomes" id="UP000248079"/>
    </source>
</evidence>